<dbReference type="PANTHER" id="PTHR47505">
    <property type="entry name" value="DNA UTILIZATION PROTEIN YHGH"/>
    <property type="match status" value="1"/>
</dbReference>
<sequence length="244" mass="26676">MQMLLRMVYPPLCISCSEPVESYFGLCGPCWRDTPFVEGVVCDLCGAPLPPGPGGEEGRATCDDCLRIARPWSRGRTALIYRDNARRLVLGLKHGDRQDFARPAAAWMARGARRMLEGAAESPTLVVPVPLHWRRLLARRYNQAALLALGLGRELDLPVVADLLRRGRATRQHRGLDARERFANMQGAITVTPRHRALIRGARILLVDDVMTSGATLAAAAEACLSAGAAEVFVQTLARVAKDD</sequence>
<keyword evidence="3" id="KW-1185">Reference proteome</keyword>
<dbReference type="SUPFAM" id="SSF53271">
    <property type="entry name" value="PRTase-like"/>
    <property type="match status" value="1"/>
</dbReference>
<proteinExistence type="inferred from homology"/>
<gene>
    <name evidence="2" type="ORF">BV394_09095</name>
</gene>
<comment type="similarity">
    <text evidence="1">Belongs to the ComF/GntX family.</text>
</comment>
<name>A0A1U7DIZ3_9RHOB</name>
<dbReference type="PANTHER" id="PTHR47505:SF1">
    <property type="entry name" value="DNA UTILIZATION PROTEIN YHGH"/>
    <property type="match status" value="1"/>
</dbReference>
<evidence type="ECO:0000256" key="1">
    <source>
        <dbReference type="ARBA" id="ARBA00008007"/>
    </source>
</evidence>
<dbReference type="InterPro" id="IPR044005">
    <property type="entry name" value="DZR_2"/>
</dbReference>
<dbReference type="InterPro" id="IPR000836">
    <property type="entry name" value="PRTase_dom"/>
</dbReference>
<organism evidence="2 3">
    <name type="scientific">Brevirhabdus pacifica</name>
    <dbReference type="NCBI Taxonomy" id="1267768"/>
    <lineage>
        <taxon>Bacteria</taxon>
        <taxon>Pseudomonadati</taxon>
        <taxon>Pseudomonadota</taxon>
        <taxon>Alphaproteobacteria</taxon>
        <taxon>Rhodobacterales</taxon>
        <taxon>Paracoccaceae</taxon>
        <taxon>Brevirhabdus</taxon>
    </lineage>
</organism>
<protein>
    <submittedName>
        <fullName evidence="2">Amidophosphoribosyltransferase</fullName>
    </submittedName>
</protein>
<dbReference type="InterPro" id="IPR029057">
    <property type="entry name" value="PRTase-like"/>
</dbReference>
<dbReference type="OrthoDB" id="9779910at2"/>
<dbReference type="STRING" id="1267768.BV394_09095"/>
<evidence type="ECO:0000313" key="3">
    <source>
        <dbReference type="Proteomes" id="UP000187266"/>
    </source>
</evidence>
<reference evidence="2 3" key="1">
    <citation type="submission" date="2017-01" db="EMBL/GenBank/DDBJ databases">
        <title>Genomic analysis of Xuhuaishuia manganoxidans DY6-4.</title>
        <authorList>
            <person name="Wang X."/>
        </authorList>
    </citation>
    <scope>NUCLEOTIDE SEQUENCE [LARGE SCALE GENOMIC DNA]</scope>
    <source>
        <strain evidence="2 3">DY6-4</strain>
    </source>
</reference>
<evidence type="ECO:0000313" key="2">
    <source>
        <dbReference type="EMBL" id="APX89853.1"/>
    </source>
</evidence>
<dbReference type="CDD" id="cd06223">
    <property type="entry name" value="PRTases_typeI"/>
    <property type="match status" value="1"/>
</dbReference>
<dbReference type="Pfam" id="PF18912">
    <property type="entry name" value="DZR_2"/>
    <property type="match status" value="1"/>
</dbReference>
<dbReference type="AlphaFoldDB" id="A0A1U7DIZ3"/>
<dbReference type="EMBL" id="CP019124">
    <property type="protein sequence ID" value="APX89853.1"/>
    <property type="molecule type" value="Genomic_DNA"/>
</dbReference>
<dbReference type="Gene3D" id="3.40.50.2020">
    <property type="match status" value="1"/>
</dbReference>
<dbReference type="Pfam" id="PF00156">
    <property type="entry name" value="Pribosyltran"/>
    <property type="match status" value="1"/>
</dbReference>
<accession>A0A2M9DB87</accession>
<dbReference type="Proteomes" id="UP000187266">
    <property type="component" value="Chromosome"/>
</dbReference>
<accession>A0A1U7DIZ3</accession>
<dbReference type="InterPro" id="IPR051910">
    <property type="entry name" value="ComF/GntX_DNA_util-trans"/>
</dbReference>